<evidence type="ECO:0000313" key="4">
    <source>
        <dbReference type="EMBL" id="MFC5450396.1"/>
    </source>
</evidence>
<dbReference type="SUPFAM" id="SSF53850">
    <property type="entry name" value="Periplasmic binding protein-like II"/>
    <property type="match status" value="1"/>
</dbReference>
<dbReference type="Pfam" id="PF13379">
    <property type="entry name" value="NMT1_2"/>
    <property type="match status" value="1"/>
</dbReference>
<dbReference type="SMART" id="SM00062">
    <property type="entry name" value="PBPb"/>
    <property type="match status" value="1"/>
</dbReference>
<evidence type="ECO:0000259" key="3">
    <source>
        <dbReference type="SMART" id="SM00062"/>
    </source>
</evidence>
<dbReference type="PANTHER" id="PTHR30024:SF42">
    <property type="entry name" value="ALIPHATIC SULFONATES-BINDING PROTEIN-RELATED"/>
    <property type="match status" value="1"/>
</dbReference>
<evidence type="ECO:0000256" key="1">
    <source>
        <dbReference type="ARBA" id="ARBA00010742"/>
    </source>
</evidence>
<dbReference type="Gene3D" id="3.40.190.10">
    <property type="entry name" value="Periplasmic binding protein-like II"/>
    <property type="match status" value="2"/>
</dbReference>
<protein>
    <submittedName>
        <fullName evidence="4">Aliphatic sulfonate ABC transporter substrate-binding protein</fullName>
    </submittedName>
</protein>
<keyword evidence="2" id="KW-0732">Signal</keyword>
<feature type="signal peptide" evidence="2">
    <location>
        <begin position="1"/>
        <end position="29"/>
    </location>
</feature>
<sequence>MLKRPVYINKLSIVAIAVFSLLTACGQAAQPSGSSPAASSSATSASTASAKAAATDTKPKEKVTVNIGVQGKTGVLVYARDKGYFEKAFSAVGAEVKWNEFASGPPHFEAIASGRLDFGGTGGTPLISGQVGGVDFKGIAVTSDGKKGNMIVIPKNSPIKELKDLKGKKVAVAKGSSAYNFLYMAINKAGLKGDDVKVIQLQPDEARPALDSGAIDAWSIWEPYATTAVYQTGASILVSGEDLNINAPSFLIARSKFTQEHPDLTVLFLKTYYEATTYYNAHQDEIADELSKSQKLDKKIIVDVLKNTKPILSSITPEFAKAHQEQADFLLSVGAINKKLDTSQVLDSKFIDQALKEATQK</sequence>
<reference evidence="5" key="1">
    <citation type="journal article" date="2019" name="Int. J. Syst. Evol. Microbiol.">
        <title>The Global Catalogue of Microorganisms (GCM) 10K type strain sequencing project: providing services to taxonomists for standard genome sequencing and annotation.</title>
        <authorList>
            <consortium name="The Broad Institute Genomics Platform"/>
            <consortium name="The Broad Institute Genome Sequencing Center for Infectious Disease"/>
            <person name="Wu L."/>
            <person name="Ma J."/>
        </authorList>
    </citation>
    <scope>NUCLEOTIDE SEQUENCE [LARGE SCALE GENOMIC DNA]</scope>
    <source>
        <strain evidence="5">KACC 11904</strain>
    </source>
</reference>
<comment type="similarity">
    <text evidence="1">Belongs to the bacterial solute-binding protein SsuA/TauA family.</text>
</comment>
<accession>A0ABW0KCB2</accession>
<dbReference type="InterPro" id="IPR010067">
    <property type="entry name" value="ABC_SsuA_sub-bd"/>
</dbReference>
<proteinExistence type="inferred from homology"/>
<feature type="domain" description="Solute-binding protein family 3/N-terminal" evidence="3">
    <location>
        <begin position="64"/>
        <end position="289"/>
    </location>
</feature>
<dbReference type="PROSITE" id="PS51257">
    <property type="entry name" value="PROKAR_LIPOPROTEIN"/>
    <property type="match status" value="1"/>
</dbReference>
<dbReference type="InterPro" id="IPR001638">
    <property type="entry name" value="Solute-binding_3/MltF_N"/>
</dbReference>
<feature type="chain" id="PRO_5045496319" evidence="2">
    <location>
        <begin position="30"/>
        <end position="361"/>
    </location>
</feature>
<dbReference type="Proteomes" id="UP001596044">
    <property type="component" value="Unassembled WGS sequence"/>
</dbReference>
<dbReference type="PANTHER" id="PTHR30024">
    <property type="entry name" value="ALIPHATIC SULFONATES-BINDING PROTEIN-RELATED"/>
    <property type="match status" value="1"/>
</dbReference>
<gene>
    <name evidence="4" type="ORF">ACFPOG_19270</name>
</gene>
<comment type="caution">
    <text evidence="4">The sequence shown here is derived from an EMBL/GenBank/DDBJ whole genome shotgun (WGS) entry which is preliminary data.</text>
</comment>
<evidence type="ECO:0000313" key="5">
    <source>
        <dbReference type="Proteomes" id="UP001596044"/>
    </source>
</evidence>
<evidence type="ECO:0000256" key="2">
    <source>
        <dbReference type="SAM" id="SignalP"/>
    </source>
</evidence>
<name>A0ABW0KCB2_9BACL</name>
<keyword evidence="5" id="KW-1185">Reference proteome</keyword>
<dbReference type="RefSeq" id="WP_270885683.1">
    <property type="nucleotide sequence ID" value="NZ_JAQFVF010000089.1"/>
</dbReference>
<dbReference type="NCBIfam" id="TIGR01728">
    <property type="entry name" value="SsuA_fam"/>
    <property type="match status" value="1"/>
</dbReference>
<organism evidence="4 5">
    <name type="scientific">Paenibacillus aestuarii</name>
    <dbReference type="NCBI Taxonomy" id="516965"/>
    <lineage>
        <taxon>Bacteria</taxon>
        <taxon>Bacillati</taxon>
        <taxon>Bacillota</taxon>
        <taxon>Bacilli</taxon>
        <taxon>Bacillales</taxon>
        <taxon>Paenibacillaceae</taxon>
        <taxon>Paenibacillus</taxon>
    </lineage>
</organism>
<dbReference type="EMBL" id="JBHSMJ010000025">
    <property type="protein sequence ID" value="MFC5450396.1"/>
    <property type="molecule type" value="Genomic_DNA"/>
</dbReference>